<evidence type="ECO:0000313" key="3">
    <source>
        <dbReference type="Proteomes" id="UP000295627"/>
    </source>
</evidence>
<keyword evidence="1" id="KW-1133">Transmembrane helix</keyword>
<gene>
    <name evidence="2" type="ORF">EJ571_25035</name>
</gene>
<evidence type="ECO:0000256" key="1">
    <source>
        <dbReference type="SAM" id="Phobius"/>
    </source>
</evidence>
<dbReference type="EMBL" id="RXLR01000024">
    <property type="protein sequence ID" value="TDH17994.1"/>
    <property type="molecule type" value="Genomic_DNA"/>
</dbReference>
<dbReference type="RefSeq" id="WP_078335853.1">
    <property type="nucleotide sequence ID" value="NZ_MAFQ01000014.1"/>
</dbReference>
<organism evidence="2 3">
    <name type="scientific">Mycobacteroides franklinii</name>
    <dbReference type="NCBI Taxonomy" id="948102"/>
    <lineage>
        <taxon>Bacteria</taxon>
        <taxon>Bacillati</taxon>
        <taxon>Actinomycetota</taxon>
        <taxon>Actinomycetes</taxon>
        <taxon>Mycobacteriales</taxon>
        <taxon>Mycobacteriaceae</taxon>
        <taxon>Mycobacteroides</taxon>
    </lineage>
</organism>
<proteinExistence type="predicted"/>
<dbReference type="Proteomes" id="UP000295627">
    <property type="component" value="Unassembled WGS sequence"/>
</dbReference>
<feature type="transmembrane region" description="Helical" evidence="1">
    <location>
        <begin position="54"/>
        <end position="74"/>
    </location>
</feature>
<accession>A0A4R5P4N5</accession>
<feature type="transmembrane region" description="Helical" evidence="1">
    <location>
        <begin position="94"/>
        <end position="121"/>
    </location>
</feature>
<reference evidence="2 3" key="1">
    <citation type="journal article" date="2019" name="Sci. Rep.">
        <title>Extended insight into the Mycobacterium chelonae-abscessus complex through whole genome sequencing of Mycobacterium salmoniphilum outbreak and Mycobacterium salmoniphilum-like strains.</title>
        <authorList>
            <person name="Behra P.R.K."/>
            <person name="Das S."/>
            <person name="Pettersson B.M.F."/>
            <person name="Shirreff L."/>
            <person name="DuCote T."/>
            <person name="Jacobsson K.G."/>
            <person name="Ennis D.G."/>
            <person name="Kirsebom L.A."/>
        </authorList>
    </citation>
    <scope>NUCLEOTIDE SEQUENCE [LARGE SCALE GENOMIC DNA]</scope>
    <source>
        <strain evidence="2 3">DSM 45524</strain>
    </source>
</reference>
<keyword evidence="1" id="KW-0812">Transmembrane</keyword>
<evidence type="ECO:0000313" key="2">
    <source>
        <dbReference type="EMBL" id="TDH17994.1"/>
    </source>
</evidence>
<protein>
    <submittedName>
        <fullName evidence="2">Uncharacterized protein</fullName>
    </submittedName>
</protein>
<feature type="transmembrane region" description="Helical" evidence="1">
    <location>
        <begin position="17"/>
        <end position="42"/>
    </location>
</feature>
<name>A0A4R5P4N5_9MYCO</name>
<sequence>MSTHNPYQMLLITLPPYAFALLLLVATVVSLVLLLGQVRTYARTNERQKAGERVLAVTVITDCGLLIGVLFATLKLPVPPSIGSQAGTWDWIAAWGYGLLSMSMATLLFTSSTVIFALFVWSVRDISTKLHSGLFGRNSLEKSESNIKCEQGPSEFFVAYRARTGYFEDREGLTELLERVTEWGWYHDVSEEDIPDVWMRLPDGSYLSLQVSRTPHGDGRSCAQDTWKIVRPDNGDAVVDGLMTEYSPENPWLPRGL</sequence>
<keyword evidence="1" id="KW-0472">Membrane</keyword>
<comment type="caution">
    <text evidence="2">The sequence shown here is derived from an EMBL/GenBank/DDBJ whole genome shotgun (WGS) entry which is preliminary data.</text>
</comment>
<dbReference type="AlphaFoldDB" id="A0A4R5P4N5"/>